<name>A0AAD7DD21_MYCRO</name>
<keyword evidence="1" id="KW-1133">Transmembrane helix</keyword>
<dbReference type="EMBL" id="JARKIE010000079">
    <property type="protein sequence ID" value="KAJ7688443.1"/>
    <property type="molecule type" value="Genomic_DNA"/>
</dbReference>
<dbReference type="PANTHER" id="PTHR28026">
    <property type="entry name" value="DUF962 DOMAIN PROTEIN (AFU_ORTHOLOGUE AFUA_8G05310)"/>
    <property type="match status" value="1"/>
</dbReference>
<feature type="transmembrane region" description="Helical" evidence="1">
    <location>
        <begin position="145"/>
        <end position="166"/>
    </location>
</feature>
<keyword evidence="1" id="KW-0472">Membrane</keyword>
<feature type="transmembrane region" description="Helical" evidence="1">
    <location>
        <begin position="63"/>
        <end position="83"/>
    </location>
</feature>
<proteinExistence type="predicted"/>
<evidence type="ECO:0000313" key="3">
    <source>
        <dbReference type="Proteomes" id="UP001221757"/>
    </source>
</evidence>
<evidence type="ECO:0000256" key="1">
    <source>
        <dbReference type="SAM" id="Phobius"/>
    </source>
</evidence>
<dbReference type="AlphaFoldDB" id="A0AAD7DD21"/>
<feature type="transmembrane region" description="Helical" evidence="1">
    <location>
        <begin position="113"/>
        <end position="133"/>
    </location>
</feature>
<protein>
    <recommendedName>
        <fullName evidence="4">DUF962-domain-containing protein</fullName>
    </recommendedName>
</protein>
<keyword evidence="1" id="KW-0812">Transmembrane</keyword>
<dbReference type="Pfam" id="PF06127">
    <property type="entry name" value="Mpo1-like"/>
    <property type="match status" value="1"/>
</dbReference>
<evidence type="ECO:0008006" key="4">
    <source>
        <dbReference type="Google" id="ProtNLM"/>
    </source>
</evidence>
<organism evidence="2 3">
    <name type="scientific">Mycena rosella</name>
    <name type="common">Pink bonnet</name>
    <name type="synonym">Agaricus rosellus</name>
    <dbReference type="NCBI Taxonomy" id="1033263"/>
    <lineage>
        <taxon>Eukaryota</taxon>
        <taxon>Fungi</taxon>
        <taxon>Dikarya</taxon>
        <taxon>Basidiomycota</taxon>
        <taxon>Agaricomycotina</taxon>
        <taxon>Agaricomycetes</taxon>
        <taxon>Agaricomycetidae</taxon>
        <taxon>Agaricales</taxon>
        <taxon>Marasmiineae</taxon>
        <taxon>Mycenaceae</taxon>
        <taxon>Mycena</taxon>
    </lineage>
</organism>
<dbReference type="GO" id="GO:0005783">
    <property type="term" value="C:endoplasmic reticulum"/>
    <property type="evidence" value="ECO:0007669"/>
    <property type="project" value="TreeGrafter"/>
</dbReference>
<comment type="caution">
    <text evidence="2">The sequence shown here is derived from an EMBL/GenBank/DDBJ whole genome shotgun (WGS) entry which is preliminary data.</text>
</comment>
<gene>
    <name evidence="2" type="ORF">B0H17DRAFT_1068755</name>
</gene>
<reference evidence="2" key="1">
    <citation type="submission" date="2023-03" db="EMBL/GenBank/DDBJ databases">
        <title>Massive genome expansion in bonnet fungi (Mycena s.s.) driven by repeated elements and novel gene families across ecological guilds.</title>
        <authorList>
            <consortium name="Lawrence Berkeley National Laboratory"/>
            <person name="Harder C.B."/>
            <person name="Miyauchi S."/>
            <person name="Viragh M."/>
            <person name="Kuo A."/>
            <person name="Thoen E."/>
            <person name="Andreopoulos B."/>
            <person name="Lu D."/>
            <person name="Skrede I."/>
            <person name="Drula E."/>
            <person name="Henrissat B."/>
            <person name="Morin E."/>
            <person name="Kohler A."/>
            <person name="Barry K."/>
            <person name="LaButti K."/>
            <person name="Morin E."/>
            <person name="Salamov A."/>
            <person name="Lipzen A."/>
            <person name="Mereny Z."/>
            <person name="Hegedus B."/>
            <person name="Baldrian P."/>
            <person name="Stursova M."/>
            <person name="Weitz H."/>
            <person name="Taylor A."/>
            <person name="Grigoriev I.V."/>
            <person name="Nagy L.G."/>
            <person name="Martin F."/>
            <person name="Kauserud H."/>
        </authorList>
    </citation>
    <scope>NUCLEOTIDE SEQUENCE</scope>
    <source>
        <strain evidence="2">CBHHK067</strain>
    </source>
</reference>
<dbReference type="InterPro" id="IPR009305">
    <property type="entry name" value="Mpo1-like"/>
</dbReference>
<dbReference type="PANTHER" id="PTHR28026:SF9">
    <property type="entry name" value="2-HYDROXY-PALMITIC ACID DIOXYGENASE MPO1"/>
    <property type="match status" value="1"/>
</dbReference>
<evidence type="ECO:0000313" key="2">
    <source>
        <dbReference type="EMBL" id="KAJ7688443.1"/>
    </source>
</evidence>
<feature type="transmembrane region" description="Helical" evidence="1">
    <location>
        <begin position="25"/>
        <end position="43"/>
    </location>
</feature>
<keyword evidence="3" id="KW-1185">Reference proteome</keyword>
<sequence>MPSTLFDVQTQLTFYGAYHSNRVNILIHVLCVPLLLWSFQVMASQIPVPAFIPSIHHSFSDHLVFDLNYSAIHAALYLAYYLALEPVAALLYTPQLVLSLLTATAYSRSSGHIAQAGMLHAFSWVAQFLGHGVAEGRAPALLDNLVGAVVLAPFFVHLEILFYLGYRPELHKKLNNEIGKEITKLRKAQGDQRRAAAAKQT</sequence>
<dbReference type="GO" id="GO:0046521">
    <property type="term" value="P:sphingoid catabolic process"/>
    <property type="evidence" value="ECO:0007669"/>
    <property type="project" value="TreeGrafter"/>
</dbReference>
<accession>A0AAD7DD21</accession>
<dbReference type="GO" id="GO:0016020">
    <property type="term" value="C:membrane"/>
    <property type="evidence" value="ECO:0007669"/>
    <property type="project" value="GOC"/>
</dbReference>
<dbReference type="Proteomes" id="UP001221757">
    <property type="component" value="Unassembled WGS sequence"/>
</dbReference>